<evidence type="ECO:0000313" key="4">
    <source>
        <dbReference type="EMBL" id="KUG23674.1"/>
    </source>
</evidence>
<keyword evidence="1" id="KW-0677">Repeat</keyword>
<dbReference type="Pfam" id="PF00515">
    <property type="entry name" value="TPR_1"/>
    <property type="match status" value="1"/>
</dbReference>
<feature type="transmembrane region" description="Helical" evidence="3">
    <location>
        <begin position="296"/>
        <end position="316"/>
    </location>
</feature>
<keyword evidence="2" id="KW-0802">TPR repeat</keyword>
<dbReference type="Pfam" id="PF13432">
    <property type="entry name" value="TPR_16"/>
    <property type="match status" value="1"/>
</dbReference>
<evidence type="ECO:0000256" key="3">
    <source>
        <dbReference type="SAM" id="Phobius"/>
    </source>
</evidence>
<feature type="transmembrane region" description="Helical" evidence="3">
    <location>
        <begin position="21"/>
        <end position="41"/>
    </location>
</feature>
<dbReference type="PANTHER" id="PTHR44227:SF3">
    <property type="entry name" value="PROTEIN O-MANNOSYL-TRANSFERASE TMTC4"/>
    <property type="match status" value="1"/>
</dbReference>
<dbReference type="AlphaFoldDB" id="A0A0W8FS08"/>
<reference evidence="4" key="1">
    <citation type="journal article" date="2015" name="Proc. Natl. Acad. Sci. U.S.A.">
        <title>Networks of energetic and metabolic interactions define dynamics in microbial communities.</title>
        <authorList>
            <person name="Embree M."/>
            <person name="Liu J.K."/>
            <person name="Al-Bassam M.M."/>
            <person name="Zengler K."/>
        </authorList>
    </citation>
    <scope>NUCLEOTIDE SEQUENCE</scope>
</reference>
<dbReference type="SMART" id="SM00028">
    <property type="entry name" value="TPR"/>
    <property type="match status" value="4"/>
</dbReference>
<keyword evidence="3" id="KW-0472">Membrane</keyword>
<dbReference type="EMBL" id="LNQE01000890">
    <property type="protein sequence ID" value="KUG23674.1"/>
    <property type="molecule type" value="Genomic_DNA"/>
</dbReference>
<feature type="transmembrane region" description="Helical" evidence="3">
    <location>
        <begin position="155"/>
        <end position="173"/>
    </location>
</feature>
<proteinExistence type="predicted"/>
<feature type="transmembrane region" description="Helical" evidence="3">
    <location>
        <begin position="98"/>
        <end position="119"/>
    </location>
</feature>
<accession>A0A0W8FS08</accession>
<dbReference type="PROSITE" id="PS50005">
    <property type="entry name" value="TPR"/>
    <property type="match status" value="2"/>
</dbReference>
<feature type="transmembrane region" description="Helical" evidence="3">
    <location>
        <begin position="224"/>
        <end position="242"/>
    </location>
</feature>
<dbReference type="InterPro" id="IPR019734">
    <property type="entry name" value="TPR_rpt"/>
</dbReference>
<evidence type="ECO:0000256" key="1">
    <source>
        <dbReference type="ARBA" id="ARBA00022737"/>
    </source>
</evidence>
<feature type="transmembrane region" description="Helical" evidence="3">
    <location>
        <begin position="321"/>
        <end position="342"/>
    </location>
</feature>
<gene>
    <name evidence="4" type="ORF">ASZ90_006480</name>
</gene>
<evidence type="ECO:0000256" key="2">
    <source>
        <dbReference type="ARBA" id="ARBA00022803"/>
    </source>
</evidence>
<dbReference type="InterPro" id="IPR052346">
    <property type="entry name" value="O-mannosyl-transferase_TMTC"/>
</dbReference>
<sequence>MKNEVIIQEKVKENSRREKKRDCIMILLVLIVTALVFSSSLKLDWTNWDDDLLIYENQLVKEGTIQDIFTKPADYNTYNPLVIVSFALEWKLAKDKPFLYHLDNLLLHLLCTVLVLLFFRGMGLSIFWSGFAAVLFGIHPLRVESVAWVTERKDLLYGFFYLAALLAYVRYIVSGKNIQLLLVFIYFMFSLFSKVQAVTLPLIMVLLDWYLKRKIDWKAIMEKAVFFAVSLIIGLLGSTFFMKNVYITTNSNAIVNAFNFPEQIILGGYAYTVYILKSVFPYSISALYPIPTALHWEHWTGAAIAVVIFISALAVWRKYRFVTFGLLFFTFNIFLLLMPFLANESAFLNDHYTYVAYGGLFFVIAMSLQQLSETTQLRFMATGFAVLLLIVFCALTVKYIPVWKNSETLWTDVIEKYPRKIAVAYLNRGHYFYKNNQSGKALDDFNTAIEVDPEYPLAYLDRSSVYLDRNDIEKVLQDYNRYLSFLPPFYIKGNAPHPLVSDVLGNRGVIYSRKGLYDEALADFDLAIRLKPLNPINYMNRAYAYYNLGRIAEAKQDVLTVREMGATIDPAFEKLLKLR</sequence>
<feature type="transmembrane region" description="Helical" evidence="3">
    <location>
        <begin position="354"/>
        <end position="372"/>
    </location>
</feature>
<feature type="transmembrane region" description="Helical" evidence="3">
    <location>
        <begin position="126"/>
        <end position="143"/>
    </location>
</feature>
<organism evidence="4">
    <name type="scientific">hydrocarbon metagenome</name>
    <dbReference type="NCBI Taxonomy" id="938273"/>
    <lineage>
        <taxon>unclassified sequences</taxon>
        <taxon>metagenomes</taxon>
        <taxon>ecological metagenomes</taxon>
    </lineage>
</organism>
<dbReference type="PANTHER" id="PTHR44227">
    <property type="match status" value="1"/>
</dbReference>
<dbReference type="SUPFAM" id="SSF48452">
    <property type="entry name" value="TPR-like"/>
    <property type="match status" value="1"/>
</dbReference>
<feature type="transmembrane region" description="Helical" evidence="3">
    <location>
        <begin position="379"/>
        <end position="400"/>
    </location>
</feature>
<keyword evidence="3" id="KW-0812">Transmembrane</keyword>
<dbReference type="InterPro" id="IPR011990">
    <property type="entry name" value="TPR-like_helical_dom_sf"/>
</dbReference>
<comment type="caution">
    <text evidence="4">The sequence shown here is derived from an EMBL/GenBank/DDBJ whole genome shotgun (WGS) entry which is preliminary data.</text>
</comment>
<dbReference type="Gene3D" id="1.25.40.10">
    <property type="entry name" value="Tetratricopeptide repeat domain"/>
    <property type="match status" value="2"/>
</dbReference>
<feature type="transmembrane region" description="Helical" evidence="3">
    <location>
        <begin position="180"/>
        <end position="204"/>
    </location>
</feature>
<name>A0A0W8FS08_9ZZZZ</name>
<feature type="transmembrane region" description="Helical" evidence="3">
    <location>
        <begin position="254"/>
        <end position="276"/>
    </location>
</feature>
<keyword evidence="3" id="KW-1133">Transmembrane helix</keyword>
<protein>
    <submittedName>
        <fullName evidence="4">Uncharacterized protein</fullName>
    </submittedName>
</protein>